<feature type="region of interest" description="Disordered" evidence="1">
    <location>
        <begin position="89"/>
        <end position="110"/>
    </location>
</feature>
<evidence type="ECO:0000313" key="2">
    <source>
        <dbReference type="EMBL" id="CAG7827891.1"/>
    </source>
</evidence>
<feature type="non-terminal residue" evidence="2">
    <location>
        <position position="1"/>
    </location>
</feature>
<protein>
    <submittedName>
        <fullName evidence="2">Uncharacterized protein</fullName>
    </submittedName>
</protein>
<proteinExistence type="predicted"/>
<organism evidence="2 3">
    <name type="scientific">Allacma fusca</name>
    <dbReference type="NCBI Taxonomy" id="39272"/>
    <lineage>
        <taxon>Eukaryota</taxon>
        <taxon>Metazoa</taxon>
        <taxon>Ecdysozoa</taxon>
        <taxon>Arthropoda</taxon>
        <taxon>Hexapoda</taxon>
        <taxon>Collembola</taxon>
        <taxon>Symphypleona</taxon>
        <taxon>Sminthuridae</taxon>
        <taxon>Allacma</taxon>
    </lineage>
</organism>
<reference evidence="2" key="1">
    <citation type="submission" date="2021-06" db="EMBL/GenBank/DDBJ databases">
        <authorList>
            <person name="Hodson N. C."/>
            <person name="Mongue J. A."/>
            <person name="Jaron S. K."/>
        </authorList>
    </citation>
    <scope>NUCLEOTIDE SEQUENCE</scope>
</reference>
<evidence type="ECO:0000313" key="3">
    <source>
        <dbReference type="Proteomes" id="UP000708208"/>
    </source>
</evidence>
<comment type="caution">
    <text evidence="2">The sequence shown here is derived from an EMBL/GenBank/DDBJ whole genome shotgun (WGS) entry which is preliminary data.</text>
</comment>
<dbReference type="AlphaFoldDB" id="A0A8J2PTZ9"/>
<name>A0A8J2PTZ9_9HEXA</name>
<gene>
    <name evidence="2" type="ORF">AFUS01_LOCUS37847</name>
</gene>
<accession>A0A8J2PTZ9</accession>
<dbReference type="EMBL" id="CAJVCH010545248">
    <property type="protein sequence ID" value="CAG7827891.1"/>
    <property type="molecule type" value="Genomic_DNA"/>
</dbReference>
<sequence length="158" mass="18461">EKSPEILQGNFYKSVQKQIAEQKRQVETSIDDKEKLFNDNLIFTVCVRSFTYDPEHPDHDSKKLVSQSWTDISKVDRPERLVEAKLHEYPISDEDTSEHQNKRSNVAEATSQTAYNPNLSLWERMRQKKLLVEMKSIPLESSSEICKLKFPSDLVIKY</sequence>
<keyword evidence="3" id="KW-1185">Reference proteome</keyword>
<dbReference type="Proteomes" id="UP000708208">
    <property type="component" value="Unassembled WGS sequence"/>
</dbReference>
<evidence type="ECO:0000256" key="1">
    <source>
        <dbReference type="SAM" id="MobiDB-lite"/>
    </source>
</evidence>